<organism evidence="6 7">
    <name type="scientific">Tegillarca granosa</name>
    <name type="common">Malaysian cockle</name>
    <name type="synonym">Anadara granosa</name>
    <dbReference type="NCBI Taxonomy" id="220873"/>
    <lineage>
        <taxon>Eukaryota</taxon>
        <taxon>Metazoa</taxon>
        <taxon>Spiralia</taxon>
        <taxon>Lophotrochozoa</taxon>
        <taxon>Mollusca</taxon>
        <taxon>Bivalvia</taxon>
        <taxon>Autobranchia</taxon>
        <taxon>Pteriomorphia</taxon>
        <taxon>Arcoida</taxon>
        <taxon>Arcoidea</taxon>
        <taxon>Arcidae</taxon>
        <taxon>Tegillarca</taxon>
    </lineage>
</organism>
<keyword evidence="2" id="KW-0472">Membrane</keyword>
<reference evidence="6 7" key="1">
    <citation type="submission" date="2022-12" db="EMBL/GenBank/DDBJ databases">
        <title>Chromosome-level genome of Tegillarca granosa.</title>
        <authorList>
            <person name="Kim J."/>
        </authorList>
    </citation>
    <scope>NUCLEOTIDE SEQUENCE [LARGE SCALE GENOMIC DNA]</scope>
    <source>
        <strain evidence="6">Teg-2019</strain>
        <tissue evidence="6">Adductor muscle</tissue>
    </source>
</reference>
<sequence>MTSPNIDLAWVIDRAVTVWNPGSQEQKLEERGTSTFSKVSPWMQCIAEFVSNEFAMTLCPHSVCAAWPITQIGQKGSSLALRCASPDPGSSPEGVLSESSRQNGNTCTAANMFHILVPLMKCENSDMRDTIVNGLGYTNPAIFKDLIDELLPSLKEAIERKQENIKRRRKKDVLRVQLAHIFELMAENKTFAQSETGVINKDDNNLSKTFVEYIDGARQYLESESDRDLPILQDIRLHFSRFVRHLIFHTPMEYKRTLLTRDLRYSLFHLFASWSGKFSHTIGDTMDRRLSKEESCCELELSAVQAMSAVLCCGPVFDPNGLNDDDFNPDTQGLLDWVIDRCYRGESEVADGCFYALAAVFQTREYPCDHVAMLNLAVLNVGNPRMQTHETAVQMLHLLDTRFFQEKPVFTAEDDSTSQQLPLNDILLSVSYCHSQLYLSEQLAKLHPDLTLPMFSAKPPVQQMLLKYLLPWLHNMELVDPSMPQTNSLNMFLTNFHDNHVEMLKPPLKGEGWGSPEATKMVLNNLFYMTVKFGDDHPREVEELWAALVDCWPNNLRVVIHYLVIITNMAATELLQYAKRVVSYLGRARPERLVDELMNELQTVETHNMHIERTQTPPFFRLSQMKRGPVQVNTTDDEKLTSQSDTPLEKGTLHTKRHSANEDLPSESTRTDTSSLRSVSTSSNHSDQFLLDEEIHLSSQSSRVTTDTTRRSESPVPYPLPMPAYGGYFAPLTDFLPESLQSSPGFHRSNIAVMFLSDLVLDGLEIDWSAHLPLMLHIIFLGLDHMRPIVYQHCKKLLENLILLAAAQEHQHVARLLMEYRIDDNGEAVAIIRSTLSVDSIQTLTPDITNPIEHAPDPEILDTVDEVVKAILDVLDKRRGRPLWCYEDITPRTLTTQSAVQLEYFLKCVVKCFQQMSPLALVEQRWSQVALQLALSCSSRHYAGRSFQVLRALHIRPSTQMLSDVLSRLVETVAEQGEDMQGYVTEIILTLEAAVDNLEFEMRPMDITRDIFMSTPNLAKDPSETTRKISLMAPKPYSSHQHARSTSYSVAVDIRFRSSTDVETRLRTHIPLSRSAHSLKNLDHSVSEDKLTIIAQMFWIAVSLLESDYEYEFALAVRLLDKVLQHIQPERPECRERLDKLQMQIKWNNFPGVQTLLLKGFTSVITAESTWMLLSRLTVCFPMNVIALLPYLVQNYENPTQKCRDAADHIAQVCSQKSERLNNLATVMSLFSRGTFGKDSYQWTKCVIKYLLDVYATASTNMTSFLIEVLEKGPSTYQVSVFQILHCIVHTIDINNPAASMLNFQLFQTVTRHIESCHWKDALKILKLAVTKSSTLAAAPPTASNISNVGCILSPYTTHTSFAEAEVYITKKELAGRTLDFAVDMKDLSIIGRKYVNTEIHGAVQDPPNNDNQLSPAHRGLLHQDNESVWRKPLASQVRTRERLAELLTCYGQKRLPKSPSVIFSQSSDTLDHQQSVASSGEETSIPDAVSSDILLSEPNVNDINLTIKGFDFLDNELEDSEENDFFTFPENRRHSYHMNSPVSDHKERHQHFGSVPDLKLLGTMSSSEKVVSPSDSISLKEESITDNDNPTLEELRISSPLTSSTQSIDGDQNSDVDIVEVSSSAPSPSFNTRQFTYLCVIQNDEVEDVWKSHISKVMLELSAAHAVNTSQIFPRLYKILDLMFVHMECPYFFADSDSLTGSRVLERHRFCILEMQECFETYCMRKDQAEQSLECIKCYIKQQSLSDGGAVGAVCSEEQKMDLCTSLYRLIFQLVLLFENYVKVMEVYNMSMQVKSLQDMISHALTEMENGQVSPMNIDAGKPTSKQEALVSLMEYINGEQFVQAVQLLHAYRSMWPNDIFGQGSEDDVVSLLNMYCAAQMEKKAGMFVLTRLEFDLSQVYNQLMTVNMQINSLIGKSVISLYFVLYDTSTLYQTINIYLIYKLCDINKPLCCVPVVQYCQYFDSAELPFLATCVTRLYNLDLCIVGSSLFHQLNIYQFIFKFGTNILCTLSFLMLNVQIQRKMLNSIILHYMYFRFLLTYI</sequence>
<feature type="compositionally biased region" description="Low complexity" evidence="1">
    <location>
        <begin position="698"/>
        <end position="707"/>
    </location>
</feature>
<feature type="domain" description="Cell morphogenesis protein C-terminal" evidence="3">
    <location>
        <begin position="1095"/>
        <end position="1333"/>
    </location>
</feature>
<feature type="domain" description="Cell morphogenesis central region" evidence="4">
    <location>
        <begin position="868"/>
        <end position="959"/>
    </location>
</feature>
<feature type="domain" description="Protein furry C-terminal" evidence="5">
    <location>
        <begin position="1681"/>
        <end position="1917"/>
    </location>
</feature>
<dbReference type="Pfam" id="PF19421">
    <property type="entry name" value="Fry_C"/>
    <property type="match status" value="2"/>
</dbReference>
<dbReference type="Pfam" id="PF14225">
    <property type="entry name" value="MOR2-PAG1_C"/>
    <property type="match status" value="1"/>
</dbReference>
<keyword evidence="7" id="KW-1185">Reference proteome</keyword>
<evidence type="ECO:0008006" key="8">
    <source>
        <dbReference type="Google" id="ProtNLM"/>
    </source>
</evidence>
<feature type="region of interest" description="Disordered" evidence="1">
    <location>
        <begin position="1572"/>
        <end position="1593"/>
    </location>
</feature>
<dbReference type="InterPro" id="IPR025481">
    <property type="entry name" value="Cell_Morphogen_C"/>
</dbReference>
<feature type="compositionally biased region" description="Polar residues" evidence="1">
    <location>
        <begin position="1463"/>
        <end position="1483"/>
    </location>
</feature>
<dbReference type="PANTHER" id="PTHR12295">
    <property type="entry name" value="FURRY-RELATED"/>
    <property type="match status" value="1"/>
</dbReference>
<evidence type="ECO:0000256" key="1">
    <source>
        <dbReference type="SAM" id="MobiDB-lite"/>
    </source>
</evidence>
<evidence type="ECO:0000259" key="4">
    <source>
        <dbReference type="Pfam" id="PF14228"/>
    </source>
</evidence>
<evidence type="ECO:0000313" key="6">
    <source>
        <dbReference type="EMBL" id="KAJ8316421.1"/>
    </source>
</evidence>
<feature type="region of interest" description="Disordered" evidence="1">
    <location>
        <begin position="698"/>
        <end position="717"/>
    </location>
</feature>
<proteinExistence type="predicted"/>
<feature type="domain" description="Cell morphogenesis central region" evidence="4">
    <location>
        <begin position="335"/>
        <end position="603"/>
    </location>
</feature>
<dbReference type="Proteomes" id="UP001217089">
    <property type="component" value="Unassembled WGS sequence"/>
</dbReference>
<dbReference type="InterPro" id="IPR045842">
    <property type="entry name" value="Fry_C"/>
</dbReference>
<dbReference type="EMBL" id="JARBDR010000328">
    <property type="protein sequence ID" value="KAJ8316421.1"/>
    <property type="molecule type" value="Genomic_DNA"/>
</dbReference>
<feature type="domain" description="Cell morphogenesis central region" evidence="4">
    <location>
        <begin position="747"/>
        <end position="807"/>
    </location>
</feature>
<feature type="domain" description="Protein furry C-terminal" evidence="5">
    <location>
        <begin position="1371"/>
        <end position="1609"/>
    </location>
</feature>
<evidence type="ECO:0000313" key="7">
    <source>
        <dbReference type="Proteomes" id="UP001217089"/>
    </source>
</evidence>
<keyword evidence="2" id="KW-0812">Transmembrane</keyword>
<dbReference type="PANTHER" id="PTHR12295:SF30">
    <property type="entry name" value="PROTEIN FURRY"/>
    <property type="match status" value="1"/>
</dbReference>
<evidence type="ECO:0000259" key="5">
    <source>
        <dbReference type="Pfam" id="PF19421"/>
    </source>
</evidence>
<name>A0ABQ9FJS3_TEGGR</name>
<gene>
    <name evidence="6" type="ORF">KUTeg_006435</name>
</gene>
<feature type="transmembrane region" description="Helical" evidence="2">
    <location>
        <begin position="1997"/>
        <end position="2017"/>
    </location>
</feature>
<evidence type="ECO:0000256" key="2">
    <source>
        <dbReference type="SAM" id="Phobius"/>
    </source>
</evidence>
<feature type="region of interest" description="Disordered" evidence="1">
    <location>
        <begin position="609"/>
        <end position="685"/>
    </location>
</feature>
<feature type="region of interest" description="Disordered" evidence="1">
    <location>
        <begin position="1463"/>
        <end position="1485"/>
    </location>
</feature>
<dbReference type="Pfam" id="PF14228">
    <property type="entry name" value="MOR2-PAG1_mid"/>
    <property type="match status" value="4"/>
</dbReference>
<comment type="caution">
    <text evidence="6">The sequence shown here is derived from an EMBL/GenBank/DDBJ whole genome shotgun (WGS) entry which is preliminary data.</text>
</comment>
<dbReference type="InterPro" id="IPR029473">
    <property type="entry name" value="MOR2-PAG1_mid"/>
</dbReference>
<keyword evidence="2" id="KW-1133">Transmembrane helix</keyword>
<dbReference type="InterPro" id="IPR039867">
    <property type="entry name" value="Furry/Tao3/Mor2"/>
</dbReference>
<feature type="compositionally biased region" description="Low complexity" evidence="1">
    <location>
        <begin position="666"/>
        <end position="685"/>
    </location>
</feature>
<feature type="domain" description="Cell morphogenesis central region" evidence="4">
    <location>
        <begin position="100"/>
        <end position="279"/>
    </location>
</feature>
<accession>A0ABQ9FJS3</accession>
<evidence type="ECO:0000259" key="3">
    <source>
        <dbReference type="Pfam" id="PF14225"/>
    </source>
</evidence>
<protein>
    <recommendedName>
        <fullName evidence="8">Protein furry</fullName>
    </recommendedName>
</protein>